<protein>
    <submittedName>
        <fullName evidence="1">Uncharacterized protein</fullName>
    </submittedName>
</protein>
<proteinExistence type="predicted"/>
<dbReference type="EMBL" id="MT142165">
    <property type="protein sequence ID" value="QJA75460.1"/>
    <property type="molecule type" value="Genomic_DNA"/>
</dbReference>
<organism evidence="1">
    <name type="scientific">viral metagenome</name>
    <dbReference type="NCBI Taxonomy" id="1070528"/>
    <lineage>
        <taxon>unclassified sequences</taxon>
        <taxon>metagenomes</taxon>
        <taxon>organismal metagenomes</taxon>
    </lineage>
</organism>
<dbReference type="AlphaFoldDB" id="A0A6M3JZK1"/>
<reference evidence="1" key="1">
    <citation type="submission" date="2020-03" db="EMBL/GenBank/DDBJ databases">
        <title>The deep terrestrial virosphere.</title>
        <authorList>
            <person name="Holmfeldt K."/>
            <person name="Nilsson E."/>
            <person name="Simone D."/>
            <person name="Lopez-Fernandez M."/>
            <person name="Wu X."/>
            <person name="de Brujin I."/>
            <person name="Lundin D."/>
            <person name="Andersson A."/>
            <person name="Bertilsson S."/>
            <person name="Dopson M."/>
        </authorList>
    </citation>
    <scope>NUCLEOTIDE SEQUENCE</scope>
    <source>
        <strain evidence="1">MM415A01778</strain>
    </source>
</reference>
<evidence type="ECO:0000313" key="1">
    <source>
        <dbReference type="EMBL" id="QJA75460.1"/>
    </source>
</evidence>
<name>A0A6M3JZK1_9ZZZZ</name>
<sequence>MTVNLNKSDDFINEIKIFNDGNAGVVENVHLRIEKKSASDDVKKPDYKLIASDDKGEINEGFYYQVPDEKGETKGFNKYQAQHLIMLARGIFGKDIIFPVYNTPKEALDGIMIMVAPVLNNKVFRVAVTYGTNRRRSAFLEFKSFGDFIQLMSEPNTLSLGRGDSTIRDTPAPAAASQLVSDMSGVNPPNLDWMNT</sequence>
<accession>A0A6M3JZK1</accession>
<gene>
    <name evidence="1" type="ORF">MM415A01778_0013</name>
</gene>